<accession>A0A2N4UHC3</accession>
<dbReference type="EMBL" id="PDNV01000004">
    <property type="protein sequence ID" value="PLC54426.1"/>
    <property type="molecule type" value="Genomic_DNA"/>
</dbReference>
<reference evidence="1 2" key="1">
    <citation type="submission" date="2017-10" db="EMBL/GenBank/DDBJ databases">
        <title>Two draft genome sequences of Pusillimonas sp. strains isolated from a nitrate- and radionuclide-contaminated groundwater in Russia.</title>
        <authorList>
            <person name="Grouzdev D.S."/>
            <person name="Tourova T.P."/>
            <person name="Goeva M.A."/>
            <person name="Babich T.L."/>
            <person name="Sokolova D.S."/>
            <person name="Abdullin R."/>
            <person name="Poltaraus A.B."/>
            <person name="Toshchakov S.V."/>
            <person name="Nazina T.N."/>
        </authorList>
    </citation>
    <scope>NUCLEOTIDE SEQUENCE [LARGE SCALE GENOMIC DNA]</scope>
    <source>
        <strain evidence="1 2">JR1/69-2-13</strain>
    </source>
</reference>
<dbReference type="AlphaFoldDB" id="A0A2N4UHC3"/>
<organism evidence="1 2">
    <name type="scientific">Pollutimonas nitritireducens</name>
    <dbReference type="NCBI Taxonomy" id="2045209"/>
    <lineage>
        <taxon>Bacteria</taxon>
        <taxon>Pseudomonadati</taxon>
        <taxon>Pseudomonadota</taxon>
        <taxon>Betaproteobacteria</taxon>
        <taxon>Burkholderiales</taxon>
        <taxon>Alcaligenaceae</taxon>
        <taxon>Pollutimonas</taxon>
    </lineage>
</organism>
<proteinExistence type="predicted"/>
<comment type="caution">
    <text evidence="1">The sequence shown here is derived from an EMBL/GenBank/DDBJ whole genome shotgun (WGS) entry which is preliminary data.</text>
</comment>
<gene>
    <name evidence="1" type="ORF">CR155_06485</name>
</gene>
<evidence type="ECO:0000313" key="1">
    <source>
        <dbReference type="EMBL" id="PLC54426.1"/>
    </source>
</evidence>
<protein>
    <submittedName>
        <fullName evidence="1">Uncharacterized protein</fullName>
    </submittedName>
</protein>
<dbReference type="Proteomes" id="UP000234328">
    <property type="component" value="Unassembled WGS sequence"/>
</dbReference>
<evidence type="ECO:0000313" key="2">
    <source>
        <dbReference type="Proteomes" id="UP000234328"/>
    </source>
</evidence>
<sequence length="92" mass="10279">MERGDNGGTKQSMVDIYAVARPSMGIGQLYLEANHAAPPELTAIGAHMKKASPLTGFQRFQANFLVYSLIRIKHNVADRDLKHNSSEWQFYA</sequence>
<name>A0A2N4UHC3_9BURK</name>
<keyword evidence="2" id="KW-1185">Reference proteome</keyword>